<dbReference type="eggNOG" id="KOG4197">
    <property type="taxonomic scope" value="Eukaryota"/>
</dbReference>
<dbReference type="OMA" id="IGGCKAQ"/>
<feature type="repeat" description="PPR" evidence="2">
    <location>
        <begin position="70"/>
        <end position="100"/>
    </location>
</feature>
<evidence type="ECO:0000313" key="4">
    <source>
        <dbReference type="Proteomes" id="UP000017836"/>
    </source>
</evidence>
<evidence type="ECO:0000313" key="3">
    <source>
        <dbReference type="EMBL" id="ERN13648.1"/>
    </source>
</evidence>
<feature type="repeat" description="PPR" evidence="2">
    <location>
        <begin position="265"/>
        <end position="299"/>
    </location>
</feature>
<dbReference type="Gramene" id="ERN13648">
    <property type="protein sequence ID" value="ERN13648"/>
    <property type="gene ID" value="AMTR_s00049p00103660"/>
</dbReference>
<dbReference type="AlphaFoldDB" id="W1PZ55"/>
<protein>
    <recommendedName>
        <fullName evidence="5">Pentacotripeptide-repeat region of PRORP domain-containing protein</fullName>
    </recommendedName>
</protein>
<dbReference type="OrthoDB" id="772568at2759"/>
<proteinExistence type="predicted"/>
<dbReference type="NCBIfam" id="TIGR00756">
    <property type="entry name" value="PPR"/>
    <property type="match status" value="8"/>
</dbReference>
<dbReference type="GO" id="GO:0003723">
    <property type="term" value="F:RNA binding"/>
    <property type="evidence" value="ECO:0000318"/>
    <property type="project" value="GO_Central"/>
</dbReference>
<evidence type="ECO:0000256" key="2">
    <source>
        <dbReference type="PROSITE-ProRule" id="PRU00708"/>
    </source>
</evidence>
<evidence type="ECO:0000256" key="1">
    <source>
        <dbReference type="ARBA" id="ARBA00022737"/>
    </source>
</evidence>
<accession>W1PZ55</accession>
<feature type="repeat" description="PPR" evidence="2">
    <location>
        <begin position="498"/>
        <end position="532"/>
    </location>
</feature>
<dbReference type="InterPro" id="IPR011990">
    <property type="entry name" value="TPR-like_helical_dom_sf"/>
</dbReference>
<dbReference type="InterPro" id="IPR002885">
    <property type="entry name" value="PPR_rpt"/>
</dbReference>
<organism evidence="3 4">
    <name type="scientific">Amborella trichopoda</name>
    <dbReference type="NCBI Taxonomy" id="13333"/>
    <lineage>
        <taxon>Eukaryota</taxon>
        <taxon>Viridiplantae</taxon>
        <taxon>Streptophyta</taxon>
        <taxon>Embryophyta</taxon>
        <taxon>Tracheophyta</taxon>
        <taxon>Spermatophyta</taxon>
        <taxon>Magnoliopsida</taxon>
        <taxon>Amborellales</taxon>
        <taxon>Amborellaceae</taxon>
        <taxon>Amborella</taxon>
    </lineage>
</organism>
<dbReference type="SUPFAM" id="SSF48452">
    <property type="entry name" value="TPR-like"/>
    <property type="match status" value="1"/>
</dbReference>
<dbReference type="FunFam" id="1.25.40.10:FF:001093">
    <property type="entry name" value="Pentatricopeptide repeat-containing protein At2g34400"/>
    <property type="match status" value="1"/>
</dbReference>
<dbReference type="Gene3D" id="1.25.40.10">
    <property type="entry name" value="Tetratricopeptide repeat domain"/>
    <property type="match status" value="5"/>
</dbReference>
<dbReference type="PANTHER" id="PTHR47926:SF392">
    <property type="entry name" value="PENTATRICOPEPTIDE REPEAT-CONTAINING PROTEIN"/>
    <property type="match status" value="1"/>
</dbReference>
<name>W1PZ55_AMBTC</name>
<dbReference type="KEGG" id="atr:18441894"/>
<dbReference type="Proteomes" id="UP000017836">
    <property type="component" value="Unassembled WGS sequence"/>
</dbReference>
<feature type="repeat" description="PPR" evidence="2">
    <location>
        <begin position="635"/>
        <end position="669"/>
    </location>
</feature>
<gene>
    <name evidence="3" type="ORF">AMTR_s00049p00103660</name>
</gene>
<dbReference type="GO" id="GO:0009451">
    <property type="term" value="P:RNA modification"/>
    <property type="evidence" value="ECO:0000318"/>
    <property type="project" value="GO_Central"/>
</dbReference>
<evidence type="ECO:0008006" key="5">
    <source>
        <dbReference type="Google" id="ProtNLM"/>
    </source>
</evidence>
<keyword evidence="1" id="KW-0677">Repeat</keyword>
<sequence>MFVDIITAARILRSCATYESLCHGMRLHLYLIKSGQDTGLFIHNCLLQMYVKCGSTGDAHQFFHQMPQRNTFSFNTLIEGYIKSSDLNSAIQIFNTMPMRNTFTWNSIIHSLTKCGRVAEGRVLYQSMPERDPSSLNALMNGFLCHGHPKEALDVFQESQSMTGMRSDPFVLATILTICSELLALYLGKQVHSQIIAGGLVFDSVLSSSLVNMYSKCREMDGACRAFEAMIEPDEYALTALISGYANCGKLDESRLLFVRVRKPSSVMWNSIIAGCVRNNREREALQLFIDMKREGMKPEAATFTSSLSACASMGDHKLGQELHAHAYKMGLAHDIIVSSSLVDMYAKSGLSQNACVLFSELDKPDTVLLNSMITAYSNCGRVDMALQIFKTMPKRSLISWNAMVVGYSQNGYAIEALELFHKMQILDLRMDEITLASASSSCAKVCSISLGEQIHARAVVVGLDRDAIIGSSLIDLYCKCGDIEDARCLFEGLPTFDEVPWNAMITGYAHHGYVSQVLQLFYEMRNMGVKPNGVTFIGVLSSCSHGGLVDEGRRWYDVMRYGYGIEPVAEHYACMVDMYARAGLLKEAEDFIDGMPFEADEFMWSSVLNACKNHGDEALAKKATERLLRINPGNSGAYVQLSGMYAACGEWDKAVEVRRMMHDSGIRKSPGLSWINSLKEMSV</sequence>
<feature type="repeat" description="PPR" evidence="2">
    <location>
        <begin position="101"/>
        <end position="135"/>
    </location>
</feature>
<dbReference type="InterPro" id="IPR046848">
    <property type="entry name" value="E_motif"/>
</dbReference>
<dbReference type="InterPro" id="IPR046960">
    <property type="entry name" value="PPR_At4g14850-like_plant"/>
</dbReference>
<dbReference type="EMBL" id="KI392567">
    <property type="protein sequence ID" value="ERN13648.1"/>
    <property type="molecule type" value="Genomic_DNA"/>
</dbReference>
<feature type="repeat" description="PPR" evidence="2">
    <location>
        <begin position="366"/>
        <end position="400"/>
    </location>
</feature>
<dbReference type="Pfam" id="PF13041">
    <property type="entry name" value="PPR_2"/>
    <property type="match status" value="2"/>
</dbReference>
<dbReference type="PANTHER" id="PTHR47926">
    <property type="entry name" value="PENTATRICOPEPTIDE REPEAT-CONTAINING PROTEIN"/>
    <property type="match status" value="1"/>
</dbReference>
<keyword evidence="4" id="KW-1185">Reference proteome</keyword>
<reference evidence="4" key="1">
    <citation type="journal article" date="2013" name="Science">
        <title>The Amborella genome and the evolution of flowering plants.</title>
        <authorList>
            <consortium name="Amborella Genome Project"/>
        </authorList>
    </citation>
    <scope>NUCLEOTIDE SEQUENCE [LARGE SCALE GENOMIC DNA]</scope>
</reference>
<dbReference type="Pfam" id="PF01535">
    <property type="entry name" value="PPR"/>
    <property type="match status" value="10"/>
</dbReference>
<dbReference type="PROSITE" id="PS51375">
    <property type="entry name" value="PPR"/>
    <property type="match status" value="6"/>
</dbReference>
<dbReference type="HOGENOM" id="CLU_002706_15_6_1"/>
<dbReference type="Pfam" id="PF20431">
    <property type="entry name" value="E_motif"/>
    <property type="match status" value="1"/>
</dbReference>